<keyword evidence="3 6" id="KW-0812">Transmembrane</keyword>
<dbReference type="AlphaFoldDB" id="A0A9P6AMT5"/>
<protein>
    <submittedName>
        <fullName evidence="7">Uncharacterized protein</fullName>
    </submittedName>
</protein>
<evidence type="ECO:0000256" key="5">
    <source>
        <dbReference type="ARBA" id="ARBA00023136"/>
    </source>
</evidence>
<name>A0A9P6AMT5_9AGAM</name>
<dbReference type="InterPro" id="IPR044890">
    <property type="entry name" value="TMEM14_sf"/>
</dbReference>
<keyword evidence="8" id="KW-1185">Reference proteome</keyword>
<dbReference type="Proteomes" id="UP000886523">
    <property type="component" value="Unassembled WGS sequence"/>
</dbReference>
<dbReference type="OrthoDB" id="5620at2759"/>
<accession>A0A9P6AMT5</accession>
<organism evidence="7 8">
    <name type="scientific">Hydnum rufescens UP504</name>
    <dbReference type="NCBI Taxonomy" id="1448309"/>
    <lineage>
        <taxon>Eukaryota</taxon>
        <taxon>Fungi</taxon>
        <taxon>Dikarya</taxon>
        <taxon>Basidiomycota</taxon>
        <taxon>Agaricomycotina</taxon>
        <taxon>Agaricomycetes</taxon>
        <taxon>Cantharellales</taxon>
        <taxon>Hydnaceae</taxon>
        <taxon>Hydnum</taxon>
    </lineage>
</organism>
<comment type="similarity">
    <text evidence="2">Belongs to the TMEM14 family.</text>
</comment>
<feature type="transmembrane region" description="Helical" evidence="6">
    <location>
        <begin position="6"/>
        <end position="22"/>
    </location>
</feature>
<evidence type="ECO:0000256" key="1">
    <source>
        <dbReference type="ARBA" id="ARBA00004370"/>
    </source>
</evidence>
<evidence type="ECO:0000256" key="3">
    <source>
        <dbReference type="ARBA" id="ARBA00022692"/>
    </source>
</evidence>
<keyword evidence="5 6" id="KW-0472">Membrane</keyword>
<proteinExistence type="inferred from homology"/>
<evidence type="ECO:0000256" key="4">
    <source>
        <dbReference type="ARBA" id="ARBA00022989"/>
    </source>
</evidence>
<dbReference type="Gene3D" id="1.10.10.1740">
    <property type="entry name" value="Transmembrane protein 14-like"/>
    <property type="match status" value="1"/>
</dbReference>
<reference evidence="7" key="1">
    <citation type="journal article" date="2020" name="Nat. Commun.">
        <title>Large-scale genome sequencing of mycorrhizal fungi provides insights into the early evolution of symbiotic traits.</title>
        <authorList>
            <person name="Miyauchi S."/>
            <person name="Kiss E."/>
            <person name="Kuo A."/>
            <person name="Drula E."/>
            <person name="Kohler A."/>
            <person name="Sanchez-Garcia M."/>
            <person name="Morin E."/>
            <person name="Andreopoulos B."/>
            <person name="Barry K.W."/>
            <person name="Bonito G."/>
            <person name="Buee M."/>
            <person name="Carver A."/>
            <person name="Chen C."/>
            <person name="Cichocki N."/>
            <person name="Clum A."/>
            <person name="Culley D."/>
            <person name="Crous P.W."/>
            <person name="Fauchery L."/>
            <person name="Girlanda M."/>
            <person name="Hayes R.D."/>
            <person name="Keri Z."/>
            <person name="LaButti K."/>
            <person name="Lipzen A."/>
            <person name="Lombard V."/>
            <person name="Magnuson J."/>
            <person name="Maillard F."/>
            <person name="Murat C."/>
            <person name="Nolan M."/>
            <person name="Ohm R.A."/>
            <person name="Pangilinan J."/>
            <person name="Pereira M.F."/>
            <person name="Perotto S."/>
            <person name="Peter M."/>
            <person name="Pfister S."/>
            <person name="Riley R."/>
            <person name="Sitrit Y."/>
            <person name="Stielow J.B."/>
            <person name="Szollosi G."/>
            <person name="Zifcakova L."/>
            <person name="Stursova M."/>
            <person name="Spatafora J.W."/>
            <person name="Tedersoo L."/>
            <person name="Vaario L.M."/>
            <person name="Yamada A."/>
            <person name="Yan M."/>
            <person name="Wang P."/>
            <person name="Xu J."/>
            <person name="Bruns T."/>
            <person name="Baldrian P."/>
            <person name="Vilgalys R."/>
            <person name="Dunand C."/>
            <person name="Henrissat B."/>
            <person name="Grigoriev I.V."/>
            <person name="Hibbett D."/>
            <person name="Nagy L.G."/>
            <person name="Martin F.M."/>
        </authorList>
    </citation>
    <scope>NUCLEOTIDE SEQUENCE</scope>
    <source>
        <strain evidence="7">UP504</strain>
    </source>
</reference>
<dbReference type="InterPro" id="IPR005349">
    <property type="entry name" value="TMEM14"/>
</dbReference>
<evidence type="ECO:0000256" key="6">
    <source>
        <dbReference type="SAM" id="Phobius"/>
    </source>
</evidence>
<sequence>MSAHPALTMAVLTIVGGIAGYVRTRSIPSIAAGTAVGGLYLASWDRIRTGAANGYEGALASSVLLLLSSLPRVTKGPVPLALTVTSSLAAGYYGKTVYDFRQ</sequence>
<keyword evidence="4 6" id="KW-1133">Transmembrane helix</keyword>
<dbReference type="EMBL" id="MU129064">
    <property type="protein sequence ID" value="KAF9508170.1"/>
    <property type="molecule type" value="Genomic_DNA"/>
</dbReference>
<dbReference type="GO" id="GO:0016020">
    <property type="term" value="C:membrane"/>
    <property type="evidence" value="ECO:0007669"/>
    <property type="project" value="UniProtKB-SubCell"/>
</dbReference>
<evidence type="ECO:0000256" key="2">
    <source>
        <dbReference type="ARBA" id="ARBA00007590"/>
    </source>
</evidence>
<evidence type="ECO:0000313" key="7">
    <source>
        <dbReference type="EMBL" id="KAF9508170.1"/>
    </source>
</evidence>
<dbReference type="Pfam" id="PF03647">
    <property type="entry name" value="Tmemb_14"/>
    <property type="match status" value="1"/>
</dbReference>
<gene>
    <name evidence="7" type="ORF">BS47DRAFT_250547</name>
</gene>
<comment type="subcellular location">
    <subcellularLocation>
        <location evidence="1">Membrane</location>
    </subcellularLocation>
</comment>
<comment type="caution">
    <text evidence="7">The sequence shown here is derived from an EMBL/GenBank/DDBJ whole genome shotgun (WGS) entry which is preliminary data.</text>
</comment>
<evidence type="ECO:0000313" key="8">
    <source>
        <dbReference type="Proteomes" id="UP000886523"/>
    </source>
</evidence>